<dbReference type="GO" id="GO:0033573">
    <property type="term" value="C:high-affinity iron permease complex"/>
    <property type="evidence" value="ECO:0007669"/>
    <property type="project" value="InterPro"/>
</dbReference>
<feature type="transmembrane region" description="Helical" evidence="6">
    <location>
        <begin position="541"/>
        <end position="568"/>
    </location>
</feature>
<evidence type="ECO:0000256" key="3">
    <source>
        <dbReference type="ARBA" id="ARBA00022692"/>
    </source>
</evidence>
<evidence type="ECO:0000313" key="8">
    <source>
        <dbReference type="EMBL" id="PNN20447.1"/>
    </source>
</evidence>
<feature type="transmembrane region" description="Helical" evidence="6">
    <location>
        <begin position="391"/>
        <end position="410"/>
    </location>
</feature>
<comment type="caution">
    <text evidence="8">The sequence shown here is derived from an EMBL/GenBank/DDBJ whole genome shotgun (WGS) entry which is preliminary data.</text>
</comment>
<proteinExistence type="inferred from homology"/>
<feature type="signal peptide" evidence="7">
    <location>
        <begin position="1"/>
        <end position="29"/>
    </location>
</feature>
<dbReference type="Pfam" id="PF03239">
    <property type="entry name" value="FTR1"/>
    <property type="match status" value="1"/>
</dbReference>
<keyword evidence="4 6" id="KW-1133">Transmembrane helix</keyword>
<protein>
    <recommendedName>
        <fullName evidence="10">FTR1 family iron permease</fullName>
    </recommendedName>
</protein>
<evidence type="ECO:0000256" key="7">
    <source>
        <dbReference type="SAM" id="SignalP"/>
    </source>
</evidence>
<dbReference type="AlphaFoldDB" id="A0A2K0A601"/>
<feature type="transmembrane region" description="Helical" evidence="6">
    <location>
        <begin position="455"/>
        <end position="488"/>
    </location>
</feature>
<evidence type="ECO:0008006" key="10">
    <source>
        <dbReference type="Google" id="ProtNLM"/>
    </source>
</evidence>
<dbReference type="PANTHER" id="PTHR31632:SF2">
    <property type="entry name" value="PLASMA MEMBRANE IRON PERMEASE"/>
    <property type="match status" value="1"/>
</dbReference>
<gene>
    <name evidence="8" type="ORF">AL503_006465</name>
</gene>
<feature type="transmembrane region" description="Helical" evidence="6">
    <location>
        <begin position="431"/>
        <end position="449"/>
    </location>
</feature>
<organism evidence="8 9">
    <name type="scientific">Staphylococcus haemolyticus</name>
    <dbReference type="NCBI Taxonomy" id="1283"/>
    <lineage>
        <taxon>Bacteria</taxon>
        <taxon>Bacillati</taxon>
        <taxon>Bacillota</taxon>
        <taxon>Bacilli</taxon>
        <taxon>Bacillales</taxon>
        <taxon>Staphylococcaceae</taxon>
        <taxon>Staphylococcus</taxon>
    </lineage>
</organism>
<feature type="transmembrane region" description="Helical" evidence="6">
    <location>
        <begin position="320"/>
        <end position="344"/>
    </location>
</feature>
<dbReference type="Proteomes" id="UP000053523">
    <property type="component" value="Unassembled WGS sequence"/>
</dbReference>
<evidence type="ECO:0000256" key="1">
    <source>
        <dbReference type="ARBA" id="ARBA00004141"/>
    </source>
</evidence>
<sequence>MKPYLTKLVVALVLILTVIRIVPAHQVNAADDSKISDVYVAITDAKSTIEDKGKSNKEKQSALADIEEKVKSLNIKDNKEGKDVKSKLEAVDKASSMNAKADKLSQLTKSLIAYEDAVSTKDISGEIKTLKQQVAAKDDPIKKAIKSKNESELQSINNSLNQIWTTHETAIRNYDEGKYGQIEVNLMQLRVAIQKEPLDTKKVDNAWTTFKSSIDTVDQKQSSSDNDKYKVTQLNDELDKAIKGIEDNNLDQTDAALSKFVQIWPYVEGKIQTKNGSLYTTIEDKIPYYQSILDQSNKDRVKDGLKDINNDIKDTVGQDGYTFVDVMIIFLREGLEVLLVIMTLTTMTCNVKDNKGTASVIGGSILGLILSITLAVVFIQTLGNNGLLREGMEATLGIIAVVLMYIVGIWMHRRSSAKRWNDMIQNMYQNAISNGNLVLLGTIGLISVLREGVEVIIFYMGMIGSITTMDFVIGIALAIVILIIFALLFRFIVKLIPIYYIFRVLSILIFIMAFKMLGVSVQKLQLLGTLPQHGIEGLPTIGFIGFYPNIESIVAQLIYIVFIVFFILKNRQNKQKNTNPN</sequence>
<dbReference type="EMBL" id="LORN02000015">
    <property type="protein sequence ID" value="PNN20447.1"/>
    <property type="molecule type" value="Genomic_DNA"/>
</dbReference>
<evidence type="ECO:0000256" key="4">
    <source>
        <dbReference type="ARBA" id="ARBA00022989"/>
    </source>
</evidence>
<feature type="chain" id="PRO_5014385703" description="FTR1 family iron permease" evidence="7">
    <location>
        <begin position="30"/>
        <end position="581"/>
    </location>
</feature>
<reference evidence="8 9" key="1">
    <citation type="submission" date="2017-12" db="EMBL/GenBank/DDBJ databases">
        <title>FDA dAtabase for Regulatory Grade micrObial Sequences (FDA-ARGOS): Supporting development and validation of Infectious Disease Dx tests.</title>
        <authorList>
            <person name="Hoffmann M."/>
            <person name="Allard M."/>
            <person name="Evans P."/>
            <person name="Brown E."/>
            <person name="Tallon L."/>
            <person name="Sadzewicz L."/>
            <person name="Sengamalay N."/>
            <person name="Ott S."/>
            <person name="Godinez A."/>
            <person name="Nagaraj S."/>
            <person name="Vavikolanu K."/>
            <person name="Aluvathingal J."/>
            <person name="Nadendla S."/>
            <person name="Sichtig H."/>
        </authorList>
    </citation>
    <scope>NUCLEOTIDE SEQUENCE [LARGE SCALE GENOMIC DNA]</scope>
    <source>
        <strain evidence="8 9">FDAARGOS_148</strain>
    </source>
</reference>
<comment type="similarity">
    <text evidence="2">Belongs to the oxidase-dependent Fe transporter (OFeT) (TC 9.A.10.1) family.</text>
</comment>
<evidence type="ECO:0000256" key="5">
    <source>
        <dbReference type="ARBA" id="ARBA00023136"/>
    </source>
</evidence>
<dbReference type="GO" id="GO:0015093">
    <property type="term" value="F:ferrous iron transmembrane transporter activity"/>
    <property type="evidence" value="ECO:0007669"/>
    <property type="project" value="TreeGrafter"/>
</dbReference>
<name>A0A2K0A601_STAHA</name>
<dbReference type="InterPro" id="IPR004923">
    <property type="entry name" value="FTR1/Fip1/EfeU"/>
</dbReference>
<comment type="subcellular location">
    <subcellularLocation>
        <location evidence="1">Membrane</location>
        <topology evidence="1">Multi-pass membrane protein</topology>
    </subcellularLocation>
</comment>
<dbReference type="RefSeq" id="WP_037549989.1">
    <property type="nucleotide sequence ID" value="NZ_CAJCGD010000012.1"/>
</dbReference>
<keyword evidence="3 6" id="KW-0812">Transmembrane</keyword>
<evidence type="ECO:0000256" key="6">
    <source>
        <dbReference type="SAM" id="Phobius"/>
    </source>
</evidence>
<feature type="transmembrane region" description="Helical" evidence="6">
    <location>
        <begin position="356"/>
        <end position="379"/>
    </location>
</feature>
<keyword evidence="7" id="KW-0732">Signal</keyword>
<evidence type="ECO:0000256" key="2">
    <source>
        <dbReference type="ARBA" id="ARBA00008333"/>
    </source>
</evidence>
<feature type="transmembrane region" description="Helical" evidence="6">
    <location>
        <begin position="500"/>
        <end position="521"/>
    </location>
</feature>
<keyword evidence="5 6" id="KW-0472">Membrane</keyword>
<accession>A0A2K0A601</accession>
<evidence type="ECO:0000313" key="9">
    <source>
        <dbReference type="Proteomes" id="UP000053523"/>
    </source>
</evidence>
<dbReference type="PANTHER" id="PTHR31632">
    <property type="entry name" value="IRON TRANSPORTER FTH1"/>
    <property type="match status" value="1"/>
</dbReference>